<gene>
    <name evidence="5" type="ORF">ATY89_09735</name>
    <name evidence="6" type="ORF">ATZ20_01290</name>
</gene>
<dbReference type="InterPro" id="IPR016742">
    <property type="entry name" value="tRNA_m1G_mtfrase_arc"/>
</dbReference>
<dbReference type="EMBL" id="CP013695">
    <property type="protein sequence ID" value="ALU30903.1"/>
    <property type="molecule type" value="Genomic_DNA"/>
</dbReference>
<evidence type="ECO:0000259" key="4">
    <source>
        <dbReference type="PROSITE" id="PS51675"/>
    </source>
</evidence>
<dbReference type="InterPro" id="IPR038459">
    <property type="entry name" value="MT_TRM10-typ_sf"/>
</dbReference>
<dbReference type="GeneID" id="14552168"/>
<dbReference type="Proteomes" id="UP000060043">
    <property type="component" value="Chromosome"/>
</dbReference>
<dbReference type="OMA" id="HTPGEKH"/>
<evidence type="ECO:0000313" key="7">
    <source>
        <dbReference type="Proteomes" id="UP000060043"/>
    </source>
</evidence>
<name>A0A0U3H8G6_9CREN</name>
<keyword evidence="1 6" id="KW-0489">Methyltransferase</keyword>
<dbReference type="InterPro" id="IPR028564">
    <property type="entry name" value="MT_TRM10-typ"/>
</dbReference>
<evidence type="ECO:0000313" key="6">
    <source>
        <dbReference type="EMBL" id="ALU30903.1"/>
    </source>
</evidence>
<protein>
    <submittedName>
        <fullName evidence="6">tRNA methyltransferase</fullName>
    </submittedName>
</protein>
<dbReference type="EMBL" id="CP013694">
    <property type="protein sequence ID" value="ALU30188.1"/>
    <property type="molecule type" value="Genomic_DNA"/>
</dbReference>
<organism evidence="6 7">
    <name type="scientific">Sulfolobus acidocaldarius</name>
    <dbReference type="NCBI Taxonomy" id="2285"/>
    <lineage>
        <taxon>Archaea</taxon>
        <taxon>Thermoproteota</taxon>
        <taxon>Thermoprotei</taxon>
        <taxon>Sulfolobales</taxon>
        <taxon>Sulfolobaceae</taxon>
        <taxon>Sulfolobus</taxon>
    </lineage>
</organism>
<evidence type="ECO:0000313" key="8">
    <source>
        <dbReference type="Proteomes" id="UP000065473"/>
    </source>
</evidence>
<evidence type="ECO:0000256" key="3">
    <source>
        <dbReference type="ARBA" id="ARBA00022691"/>
    </source>
</evidence>
<accession>A0A0U3H8G6</accession>
<dbReference type="GO" id="GO:0030488">
    <property type="term" value="P:tRNA methylation"/>
    <property type="evidence" value="ECO:0007669"/>
    <property type="project" value="InterPro"/>
</dbReference>
<dbReference type="STRING" id="1435377.SUSAZ_07945"/>
<dbReference type="SMR" id="A0A0U3H8G6"/>
<evidence type="ECO:0000256" key="1">
    <source>
        <dbReference type="ARBA" id="ARBA00022603"/>
    </source>
</evidence>
<evidence type="ECO:0000256" key="2">
    <source>
        <dbReference type="ARBA" id="ARBA00022679"/>
    </source>
</evidence>
<feature type="domain" description="SAM-dependent MTase TRM10-type" evidence="4">
    <location>
        <begin position="72"/>
        <end position="253"/>
    </location>
</feature>
<dbReference type="GO" id="GO:0008175">
    <property type="term" value="F:tRNA methyltransferase activity"/>
    <property type="evidence" value="ECO:0007669"/>
    <property type="project" value="InterPro"/>
</dbReference>
<dbReference type="Gene3D" id="3.40.1280.30">
    <property type="match status" value="1"/>
</dbReference>
<dbReference type="InterPro" id="IPR053623">
    <property type="entry name" value="TRM10_methyltransferase"/>
</dbReference>
<proteinExistence type="predicted"/>
<dbReference type="NCBIfam" id="NF041071">
    <property type="entry name" value="Trm10_mtase_Thprot"/>
    <property type="match status" value="1"/>
</dbReference>
<dbReference type="PROSITE" id="PS51675">
    <property type="entry name" value="SAM_MT_TRM10"/>
    <property type="match status" value="1"/>
</dbReference>
<evidence type="ECO:0000313" key="5">
    <source>
        <dbReference type="EMBL" id="ALU30188.1"/>
    </source>
</evidence>
<dbReference type="RefSeq" id="WP_011278489.1">
    <property type="nucleotide sequence ID" value="NZ_BHWZ01000004.1"/>
</dbReference>
<sequence>MTLAKVFSQKLRELGISSIYIGHERPSLQSLAIKMLLKNYGLVEERREGMLITQDHGIKLISGKGTETSRYTFRKGGKKVSIHLPEYPKMVIDLGLFEFLNEEEKEKTLLQVDLCLSVIRKFLWDGNLTVVGKADYVLGRANIVQSLSLSDEDNPVILDPYGDVVATDQILRDHNVFVIGGIVDKGRRLDRATERLALSRGYSFPRVKIQLRGSIIGVPDEINKILEIILRVKELDQSLEEAIISLQSKSDKISRLLHDVQLYGMEVLEEEARWLRADDKVIEIVRSRLGKN</sequence>
<reference evidence="7 8" key="1">
    <citation type="submission" date="2015-12" db="EMBL/GenBank/DDBJ databases">
        <title>A stable core within a dynamic pangenome in Sulfolobus acidocaldarius.</title>
        <authorList>
            <person name="Anderson R."/>
            <person name="Kouris A."/>
            <person name="Seward C."/>
            <person name="Campbell K."/>
            <person name="Whitaker R."/>
        </authorList>
    </citation>
    <scope>NUCLEOTIDE SEQUENCE [LARGE SCALE GENOMIC DNA]</scope>
    <source>
        <strain evidence="5 8">GG12-C01-09</strain>
        <strain evidence="6 7">NG05B_CO5_07</strain>
    </source>
</reference>
<dbReference type="OrthoDB" id="14987at2157"/>
<dbReference type="AlphaFoldDB" id="A0A0U3H8G6"/>
<dbReference type="PIRSF" id="PIRSF018978">
    <property type="entry name" value="tRNA_m1G_mtfrase_arc_prd"/>
    <property type="match status" value="1"/>
</dbReference>
<dbReference type="Proteomes" id="UP000065473">
    <property type="component" value="Chromosome"/>
</dbReference>
<keyword evidence="2 6" id="KW-0808">Transferase</keyword>
<keyword evidence="3" id="KW-0949">S-adenosyl-L-methionine</keyword>